<dbReference type="AlphaFoldDB" id="A0AAD8GMK7"/>
<dbReference type="PANTHER" id="PTHR35745">
    <property type="entry name" value="BNACNNG14650D PROTEIN"/>
    <property type="match status" value="1"/>
</dbReference>
<reference evidence="2" key="2">
    <citation type="submission" date="2023-05" db="EMBL/GenBank/DDBJ databases">
        <authorList>
            <person name="Schelkunov M.I."/>
        </authorList>
    </citation>
    <scope>NUCLEOTIDE SEQUENCE</scope>
    <source>
        <strain evidence="2">Hsosn_3</strain>
        <tissue evidence="2">Leaf</tissue>
    </source>
</reference>
<protein>
    <submittedName>
        <fullName evidence="2">Pantoate--beta-alanine ligase-like</fullName>
    </submittedName>
</protein>
<keyword evidence="2" id="KW-0436">Ligase</keyword>
<feature type="compositionally biased region" description="Basic and acidic residues" evidence="1">
    <location>
        <begin position="123"/>
        <end position="133"/>
    </location>
</feature>
<name>A0AAD8GMK7_9APIA</name>
<keyword evidence="3" id="KW-1185">Reference proteome</keyword>
<feature type="compositionally biased region" description="Polar residues" evidence="1">
    <location>
        <begin position="155"/>
        <end position="164"/>
    </location>
</feature>
<gene>
    <name evidence="2" type="ORF">POM88_054523</name>
</gene>
<dbReference type="GO" id="GO:0009535">
    <property type="term" value="C:chloroplast thylakoid membrane"/>
    <property type="evidence" value="ECO:0007669"/>
    <property type="project" value="TreeGrafter"/>
</dbReference>
<evidence type="ECO:0000256" key="1">
    <source>
        <dbReference type="SAM" id="MobiDB-lite"/>
    </source>
</evidence>
<dbReference type="GO" id="GO:0016874">
    <property type="term" value="F:ligase activity"/>
    <property type="evidence" value="ECO:0007669"/>
    <property type="project" value="UniProtKB-KW"/>
</dbReference>
<sequence length="185" mass="19813">MGGLLASSPPSCTIYPGTQFSWSSKAVVSVIHRASRVVKVNPRVIFRCNCSSSSGPGGPSSPGENENKTVLDAFFLGKAFAETLNERIESTVGEFLSTIGRLQAEQQKQVEDFQEEVLERAKRSKEKAAKEAMEVQGLVPKSPAIEASTVDPTVPSVNDTQSIVITDEDEKPTSSIPTADVPTES</sequence>
<comment type="caution">
    <text evidence="2">The sequence shown here is derived from an EMBL/GenBank/DDBJ whole genome shotgun (WGS) entry which is preliminary data.</text>
</comment>
<reference evidence="2" key="1">
    <citation type="submission" date="2023-02" db="EMBL/GenBank/DDBJ databases">
        <title>Genome of toxic invasive species Heracleum sosnowskyi carries increased number of genes despite the absence of recent whole-genome duplications.</title>
        <authorList>
            <person name="Schelkunov M."/>
            <person name="Shtratnikova V."/>
            <person name="Makarenko M."/>
            <person name="Klepikova A."/>
            <person name="Omelchenko D."/>
            <person name="Novikova G."/>
            <person name="Obukhova E."/>
            <person name="Bogdanov V."/>
            <person name="Penin A."/>
            <person name="Logacheva M."/>
        </authorList>
    </citation>
    <scope>NUCLEOTIDE SEQUENCE</scope>
    <source>
        <strain evidence="2">Hsosn_3</strain>
        <tissue evidence="2">Leaf</tissue>
    </source>
</reference>
<accession>A0AAD8GMK7</accession>
<evidence type="ECO:0000313" key="2">
    <source>
        <dbReference type="EMBL" id="KAK1351248.1"/>
    </source>
</evidence>
<dbReference type="Pfam" id="PF20711">
    <property type="entry name" value="DUF6825"/>
    <property type="match status" value="1"/>
</dbReference>
<dbReference type="GO" id="GO:0010027">
    <property type="term" value="P:thylakoid membrane organization"/>
    <property type="evidence" value="ECO:0007669"/>
    <property type="project" value="InterPro"/>
</dbReference>
<proteinExistence type="predicted"/>
<dbReference type="PANTHER" id="PTHR35745:SF1">
    <property type="entry name" value="OS04G0513000 PROTEIN"/>
    <property type="match status" value="1"/>
</dbReference>
<dbReference type="InterPro" id="IPR040003">
    <property type="entry name" value="PG18-like"/>
</dbReference>
<feature type="region of interest" description="Disordered" evidence="1">
    <location>
        <begin position="123"/>
        <end position="185"/>
    </location>
</feature>
<dbReference type="EMBL" id="JAUIZM010000051">
    <property type="protein sequence ID" value="KAK1351248.1"/>
    <property type="molecule type" value="Genomic_DNA"/>
</dbReference>
<dbReference type="Proteomes" id="UP001237642">
    <property type="component" value="Unassembled WGS sequence"/>
</dbReference>
<organism evidence="2 3">
    <name type="scientific">Heracleum sosnowskyi</name>
    <dbReference type="NCBI Taxonomy" id="360622"/>
    <lineage>
        <taxon>Eukaryota</taxon>
        <taxon>Viridiplantae</taxon>
        <taxon>Streptophyta</taxon>
        <taxon>Embryophyta</taxon>
        <taxon>Tracheophyta</taxon>
        <taxon>Spermatophyta</taxon>
        <taxon>Magnoliopsida</taxon>
        <taxon>eudicotyledons</taxon>
        <taxon>Gunneridae</taxon>
        <taxon>Pentapetalae</taxon>
        <taxon>asterids</taxon>
        <taxon>campanulids</taxon>
        <taxon>Apiales</taxon>
        <taxon>Apiaceae</taxon>
        <taxon>Apioideae</taxon>
        <taxon>apioid superclade</taxon>
        <taxon>Tordylieae</taxon>
        <taxon>Tordyliinae</taxon>
        <taxon>Heracleum</taxon>
    </lineage>
</organism>
<evidence type="ECO:0000313" key="3">
    <source>
        <dbReference type="Proteomes" id="UP001237642"/>
    </source>
</evidence>